<dbReference type="GO" id="GO:0008137">
    <property type="term" value="F:NADH dehydrogenase (ubiquinone) activity"/>
    <property type="evidence" value="ECO:0007669"/>
    <property type="project" value="UniProtKB-EC"/>
</dbReference>
<feature type="transmembrane region" description="Helical" evidence="18">
    <location>
        <begin position="267"/>
        <end position="292"/>
    </location>
</feature>
<feature type="transmembrane region" description="Helical" evidence="18">
    <location>
        <begin position="60"/>
        <end position="82"/>
    </location>
</feature>
<name>A0A8K1ZFT6_9NEOP</name>
<feature type="domain" description="NADH:quinone oxidoreductase/Mrp antiporter transmembrane" evidence="19">
    <location>
        <begin position="23"/>
        <end position="276"/>
    </location>
</feature>
<dbReference type="InterPro" id="IPR001750">
    <property type="entry name" value="ND/Mrp_TM"/>
</dbReference>
<evidence type="ECO:0000256" key="14">
    <source>
        <dbReference type="ARBA" id="ARBA00023075"/>
    </source>
</evidence>
<dbReference type="PRINTS" id="PR01436">
    <property type="entry name" value="NADHDHGNASE2"/>
</dbReference>
<evidence type="ECO:0000256" key="5">
    <source>
        <dbReference type="ARBA" id="ARBA00021008"/>
    </source>
</evidence>
<evidence type="ECO:0000256" key="7">
    <source>
        <dbReference type="ARBA" id="ARBA00022660"/>
    </source>
</evidence>
<evidence type="ECO:0000256" key="12">
    <source>
        <dbReference type="ARBA" id="ARBA00022989"/>
    </source>
</evidence>
<keyword evidence="12 18" id="KW-1133">Transmembrane helix</keyword>
<dbReference type="Pfam" id="PF00361">
    <property type="entry name" value="Proton_antipo_M"/>
    <property type="match status" value="1"/>
</dbReference>
<sequence>MLNNLNILFLMLTFFSSILAISSSSWLGAWMGLELNMLSFTPLLVEQKNSSTNENALKYFLIQAMASSLFIMFCLVTTFLFFSFSIFSSKMFNFLIIPLMIKLGAAPFQTWFIMLMNNLNWWKALLLATWQKITPLYILMYLNLNTVLIICMASLSLIMGSVGGLTQTTFQKIFAFSSVTHLGWLFSSMIISKQLLLFYFIFYMFMNTILFLMMFSMNIFFFNQNLVFKNNYTFTMSILSLSGLPPFLGFIPKWVIIQHLIVHSHLFLGMILISSALINLLFYLRLIVNYSLLSSLSMKWLYSIRSLTQFNTFIFFMFTVTVMTLILFNFFIF</sequence>
<evidence type="ECO:0000256" key="10">
    <source>
        <dbReference type="ARBA" id="ARBA00022967"/>
    </source>
</evidence>
<keyword evidence="10 18" id="KW-1278">Translocase</keyword>
<comment type="function">
    <text evidence="18">Core subunit of the mitochondrial membrane respiratory chain NADH dehydrogenase (Complex I) which catalyzes electron transfer from NADH through the respiratory chain, using ubiquinone as an electron acceptor. Essential for the catalytic activity and assembly of complex I.</text>
</comment>
<feature type="transmembrane region" description="Helical" evidence="18">
    <location>
        <begin position="173"/>
        <end position="191"/>
    </location>
</feature>
<evidence type="ECO:0000259" key="19">
    <source>
        <dbReference type="Pfam" id="PF00361"/>
    </source>
</evidence>
<dbReference type="AlphaFoldDB" id="A0A8K1ZFT6"/>
<dbReference type="PANTHER" id="PTHR46552:SF1">
    <property type="entry name" value="NADH-UBIQUINONE OXIDOREDUCTASE CHAIN 2"/>
    <property type="match status" value="1"/>
</dbReference>
<feature type="transmembrane region" description="Helical" evidence="18">
    <location>
        <begin position="313"/>
        <end position="332"/>
    </location>
</feature>
<feature type="transmembrane region" description="Helical" evidence="18">
    <location>
        <begin position="234"/>
        <end position="255"/>
    </location>
</feature>
<evidence type="ECO:0000256" key="8">
    <source>
        <dbReference type="ARBA" id="ARBA00022692"/>
    </source>
</evidence>
<evidence type="ECO:0000256" key="16">
    <source>
        <dbReference type="ARBA" id="ARBA00023136"/>
    </source>
</evidence>
<evidence type="ECO:0000256" key="17">
    <source>
        <dbReference type="ARBA" id="ARBA00049551"/>
    </source>
</evidence>
<evidence type="ECO:0000256" key="6">
    <source>
        <dbReference type="ARBA" id="ARBA00022448"/>
    </source>
</evidence>
<dbReference type="InterPro" id="IPR003917">
    <property type="entry name" value="NADH_UbQ_OxRdtase_chain2"/>
</dbReference>
<keyword evidence="11 18" id="KW-0249">Electron transport</keyword>
<evidence type="ECO:0000313" key="20">
    <source>
        <dbReference type="EMBL" id="UGS80386.1"/>
    </source>
</evidence>
<proteinExistence type="inferred from homology"/>
<feature type="transmembrane region" description="Helical" evidence="18">
    <location>
        <begin position="94"/>
        <end position="116"/>
    </location>
</feature>
<organism evidence="20">
    <name type="scientific">Lachesilla picticeps</name>
    <dbReference type="NCBI Taxonomy" id="2596985"/>
    <lineage>
        <taxon>Eukaryota</taxon>
        <taxon>Metazoa</taxon>
        <taxon>Ecdysozoa</taxon>
        <taxon>Arthropoda</taxon>
        <taxon>Hexapoda</taxon>
        <taxon>Insecta</taxon>
        <taxon>Pterygota</taxon>
        <taxon>Neoptera</taxon>
        <taxon>Paraneoptera</taxon>
        <taxon>Psocodea</taxon>
        <taxon>Psocomorpha</taxon>
        <taxon>Homilopsocidea</taxon>
        <taxon>Lachesilloidea</taxon>
        <taxon>Lachesillidae</taxon>
        <taxon>Lachesilla</taxon>
    </lineage>
</organism>
<keyword evidence="6" id="KW-0813">Transport</keyword>
<comment type="subcellular location">
    <subcellularLocation>
        <location evidence="2 18">Mitochondrion inner membrane</location>
        <topology evidence="2 18">Multi-pass membrane protein</topology>
    </subcellularLocation>
</comment>
<evidence type="ECO:0000256" key="4">
    <source>
        <dbReference type="ARBA" id="ARBA00012944"/>
    </source>
</evidence>
<keyword evidence="7 18" id="KW-0679">Respiratory chain</keyword>
<protein>
    <recommendedName>
        <fullName evidence="5 18">NADH-ubiquinone oxidoreductase chain 2</fullName>
        <ecNumber evidence="4 18">7.1.1.2</ecNumber>
    </recommendedName>
</protein>
<keyword evidence="16 18" id="KW-0472">Membrane</keyword>
<dbReference type="InterPro" id="IPR050175">
    <property type="entry name" value="Complex_I_Subunit_2"/>
</dbReference>
<keyword evidence="9 18" id="KW-0999">Mitochondrion inner membrane</keyword>
<evidence type="ECO:0000256" key="15">
    <source>
        <dbReference type="ARBA" id="ARBA00023128"/>
    </source>
</evidence>
<feature type="transmembrane region" description="Helical" evidence="18">
    <location>
        <begin position="7"/>
        <end position="33"/>
    </location>
</feature>
<evidence type="ECO:0000256" key="1">
    <source>
        <dbReference type="ARBA" id="ARBA00003257"/>
    </source>
</evidence>
<comment type="function">
    <text evidence="1">Core subunit of the mitochondrial membrane respiratory chain NADH dehydrogenase (Complex I) that is believed to belong to the minimal assembly required for catalysis. Complex I functions in the transfer of electrons from NADH to the respiratory chain. The immediate electron acceptor for the enzyme is believed to be ubiquinone.</text>
</comment>
<reference evidence="20" key="1">
    <citation type="submission" date="2021-05" db="EMBL/GenBank/DDBJ databases">
        <title>Mitochondrial genomes within bark lice (Insecta: Psocodea: Psocomorpha) reveal novel gene rearrangements containing phylogenetic signal.</title>
        <authorList>
            <person name="Saenz Manchola O.F."/>
            <person name="Virrueta Herrera S."/>
            <person name="D'alessio L.M."/>
            <person name="Yoshizawa K."/>
            <person name="Garcia Aldrete A.N."/>
            <person name="Johnson K.P."/>
        </authorList>
    </citation>
    <scope>NUCLEOTIDE SEQUENCE</scope>
</reference>
<dbReference type="GO" id="GO:0005743">
    <property type="term" value="C:mitochondrial inner membrane"/>
    <property type="evidence" value="ECO:0007669"/>
    <property type="project" value="UniProtKB-SubCell"/>
</dbReference>
<evidence type="ECO:0000256" key="18">
    <source>
        <dbReference type="RuleBase" id="RU003403"/>
    </source>
</evidence>
<feature type="transmembrane region" description="Helical" evidence="18">
    <location>
        <begin position="136"/>
        <end position="161"/>
    </location>
</feature>
<keyword evidence="14 18" id="KW-0830">Ubiquinone</keyword>
<keyword evidence="15 18" id="KW-0496">Mitochondrion</keyword>
<geneLocation type="mitochondrion" evidence="20"/>
<evidence type="ECO:0000256" key="11">
    <source>
        <dbReference type="ARBA" id="ARBA00022982"/>
    </source>
</evidence>
<dbReference type="PANTHER" id="PTHR46552">
    <property type="entry name" value="NADH-UBIQUINONE OXIDOREDUCTASE CHAIN 2"/>
    <property type="match status" value="1"/>
</dbReference>
<keyword evidence="13 18" id="KW-0520">NAD</keyword>
<evidence type="ECO:0000256" key="2">
    <source>
        <dbReference type="ARBA" id="ARBA00004448"/>
    </source>
</evidence>
<feature type="transmembrane region" description="Helical" evidence="18">
    <location>
        <begin position="197"/>
        <end position="222"/>
    </location>
</feature>
<dbReference type="EMBL" id="MZ274199">
    <property type="protein sequence ID" value="UGS80386.1"/>
    <property type="molecule type" value="Genomic_DNA"/>
</dbReference>
<evidence type="ECO:0000256" key="3">
    <source>
        <dbReference type="ARBA" id="ARBA00007012"/>
    </source>
</evidence>
<keyword evidence="8 18" id="KW-0812">Transmembrane</keyword>
<comment type="similarity">
    <text evidence="3 18">Belongs to the complex I subunit 2 family.</text>
</comment>
<comment type="catalytic activity">
    <reaction evidence="17 18">
        <text>a ubiquinone + NADH + 5 H(+)(in) = a ubiquinol + NAD(+) + 4 H(+)(out)</text>
        <dbReference type="Rhea" id="RHEA:29091"/>
        <dbReference type="Rhea" id="RHEA-COMP:9565"/>
        <dbReference type="Rhea" id="RHEA-COMP:9566"/>
        <dbReference type="ChEBI" id="CHEBI:15378"/>
        <dbReference type="ChEBI" id="CHEBI:16389"/>
        <dbReference type="ChEBI" id="CHEBI:17976"/>
        <dbReference type="ChEBI" id="CHEBI:57540"/>
        <dbReference type="ChEBI" id="CHEBI:57945"/>
        <dbReference type="EC" id="7.1.1.2"/>
    </reaction>
</comment>
<dbReference type="EC" id="7.1.1.2" evidence="4 18"/>
<gene>
    <name evidence="20" type="primary">ND2</name>
</gene>
<evidence type="ECO:0000256" key="13">
    <source>
        <dbReference type="ARBA" id="ARBA00023027"/>
    </source>
</evidence>
<accession>A0A8K1ZFT6</accession>
<evidence type="ECO:0000256" key="9">
    <source>
        <dbReference type="ARBA" id="ARBA00022792"/>
    </source>
</evidence>
<dbReference type="GO" id="GO:0006120">
    <property type="term" value="P:mitochondrial electron transport, NADH to ubiquinone"/>
    <property type="evidence" value="ECO:0007669"/>
    <property type="project" value="InterPro"/>
</dbReference>